<keyword evidence="4 5" id="KW-0975">Bacterial flagellum</keyword>
<dbReference type="InterPro" id="IPR003481">
    <property type="entry name" value="FliD_N"/>
</dbReference>
<dbReference type="AlphaFoldDB" id="A0A6L6XUC8"/>
<dbReference type="Pfam" id="PF02465">
    <property type="entry name" value="FliD_N"/>
    <property type="match status" value="1"/>
</dbReference>
<keyword evidence="9" id="KW-1185">Reference proteome</keyword>
<feature type="domain" description="Flagellar hook-associated protein 2 N-terminal" evidence="6">
    <location>
        <begin position="11"/>
        <end position="106"/>
    </location>
</feature>
<evidence type="ECO:0000313" key="8">
    <source>
        <dbReference type="EMBL" id="MVQ50638.1"/>
    </source>
</evidence>
<dbReference type="Proteomes" id="UP000473525">
    <property type="component" value="Unassembled WGS sequence"/>
</dbReference>
<protein>
    <recommendedName>
        <fullName evidence="5">Flagellar hook-associated protein 2</fullName>
        <shortName evidence="5">HAP2</shortName>
    </recommendedName>
    <alternativeName>
        <fullName evidence="5">Flagellar cap protein</fullName>
    </alternativeName>
</protein>
<comment type="subunit">
    <text evidence="2 5">Homopentamer.</text>
</comment>
<dbReference type="GO" id="GO:0005576">
    <property type="term" value="C:extracellular region"/>
    <property type="evidence" value="ECO:0007669"/>
    <property type="project" value="UniProtKB-SubCell"/>
</dbReference>
<keyword evidence="5" id="KW-0964">Secreted</keyword>
<evidence type="ECO:0000259" key="7">
    <source>
        <dbReference type="Pfam" id="PF07195"/>
    </source>
</evidence>
<keyword evidence="8" id="KW-0969">Cilium</keyword>
<dbReference type="PANTHER" id="PTHR30288:SF0">
    <property type="entry name" value="FLAGELLAR HOOK-ASSOCIATED PROTEIN 2"/>
    <property type="match status" value="1"/>
</dbReference>
<feature type="domain" description="Flagellar hook-associated protein 2 C-terminal" evidence="7">
    <location>
        <begin position="207"/>
        <end position="428"/>
    </location>
</feature>
<proteinExistence type="inferred from homology"/>
<dbReference type="EMBL" id="WSEK01000004">
    <property type="protein sequence ID" value="MVQ50638.1"/>
    <property type="molecule type" value="Genomic_DNA"/>
</dbReference>
<dbReference type="InterPro" id="IPR010809">
    <property type="entry name" value="FliD_C"/>
</dbReference>
<dbReference type="RefSeq" id="WP_157343774.1">
    <property type="nucleotide sequence ID" value="NZ_WSEK01000004.1"/>
</dbReference>
<organism evidence="8 9">
    <name type="scientific">Nocardioides agri</name>
    <dbReference type="NCBI Taxonomy" id="2682843"/>
    <lineage>
        <taxon>Bacteria</taxon>
        <taxon>Bacillati</taxon>
        <taxon>Actinomycetota</taxon>
        <taxon>Actinomycetes</taxon>
        <taxon>Propionibacteriales</taxon>
        <taxon>Nocardioidaceae</taxon>
        <taxon>Nocardioides</taxon>
    </lineage>
</organism>
<dbReference type="GO" id="GO:0009424">
    <property type="term" value="C:bacterial-type flagellum hook"/>
    <property type="evidence" value="ECO:0007669"/>
    <property type="project" value="UniProtKB-UniRule"/>
</dbReference>
<dbReference type="PANTHER" id="PTHR30288">
    <property type="entry name" value="FLAGELLAR CAP/ASSEMBLY PROTEIN FLID"/>
    <property type="match status" value="1"/>
</dbReference>
<dbReference type="Pfam" id="PF07196">
    <property type="entry name" value="Flagellin_IN"/>
    <property type="match status" value="1"/>
</dbReference>
<evidence type="ECO:0000256" key="2">
    <source>
        <dbReference type="ARBA" id="ARBA00011255"/>
    </source>
</evidence>
<evidence type="ECO:0000256" key="4">
    <source>
        <dbReference type="ARBA" id="ARBA00023143"/>
    </source>
</evidence>
<evidence type="ECO:0000313" key="9">
    <source>
        <dbReference type="Proteomes" id="UP000473525"/>
    </source>
</evidence>
<dbReference type="GO" id="GO:0071973">
    <property type="term" value="P:bacterial-type flagellum-dependent cell motility"/>
    <property type="evidence" value="ECO:0007669"/>
    <property type="project" value="TreeGrafter"/>
</dbReference>
<keyword evidence="3" id="KW-0175">Coiled coil</keyword>
<evidence type="ECO:0000259" key="6">
    <source>
        <dbReference type="Pfam" id="PF02465"/>
    </source>
</evidence>
<accession>A0A6L6XUC8</accession>
<comment type="subcellular location">
    <subcellularLocation>
        <location evidence="5">Secreted</location>
    </subcellularLocation>
    <subcellularLocation>
        <location evidence="5">Bacterial flagellum</location>
    </subcellularLocation>
</comment>
<dbReference type="InterPro" id="IPR010810">
    <property type="entry name" value="Flagellin_hook_IN_motif"/>
</dbReference>
<evidence type="ECO:0000256" key="1">
    <source>
        <dbReference type="ARBA" id="ARBA00009764"/>
    </source>
</evidence>
<dbReference type="GO" id="GO:0009421">
    <property type="term" value="C:bacterial-type flagellum filament cap"/>
    <property type="evidence" value="ECO:0007669"/>
    <property type="project" value="InterPro"/>
</dbReference>
<keyword evidence="8" id="KW-0966">Cell projection</keyword>
<comment type="caution">
    <text evidence="8">The sequence shown here is derived from an EMBL/GenBank/DDBJ whole genome shotgun (WGS) entry which is preliminary data.</text>
</comment>
<sequence length="445" mass="44877">MASSSISGIASGLDTASIIDQLMQLEAVPQTKLVKKQTTEKSILTALRSLNTDTAALAVKARSLAKPATWQAVQGTATGTGISVTTASTASPASLSFTVDRLAATHQLAFASSADLTTVVAGSTVTITGSDGVAHDISAGGGTLKELVAAINGSTATTGVKAAAVKVADGSYRLLAESAITGAGSAFTLTNGDGTDLLGGAAVRAGADAQISMGLGITATSSTNTFADLLPGVNVTLGATTPVGTAGTVTIAQSPATLVSNVKDLVDQVNSLLSGLDKATATGKDVTRGVLAGDSMARELRQSLLSTVFGDSTGTMAAYGVQTDRYGKLVFDQKTLEKAYADDPAGTAAKFTSGATAATDGWAARVASVAEKASKFATGTISAAIESHTSAVSRLDKGIAEWDDRLELRRATLRRQYTALETALGNLQSQGSWLSSQIASLPSYS</sequence>
<evidence type="ECO:0000256" key="3">
    <source>
        <dbReference type="ARBA" id="ARBA00023054"/>
    </source>
</evidence>
<dbReference type="GO" id="GO:0007155">
    <property type="term" value="P:cell adhesion"/>
    <property type="evidence" value="ECO:0007669"/>
    <property type="project" value="InterPro"/>
</dbReference>
<dbReference type="Pfam" id="PF07195">
    <property type="entry name" value="FliD_C"/>
    <property type="match status" value="1"/>
</dbReference>
<comment type="similarity">
    <text evidence="1 5">Belongs to the FliD family.</text>
</comment>
<keyword evidence="8" id="KW-0282">Flagellum</keyword>
<name>A0A6L6XUC8_9ACTN</name>
<dbReference type="InterPro" id="IPR040026">
    <property type="entry name" value="FliD"/>
</dbReference>
<gene>
    <name evidence="8" type="primary">fliD</name>
    <name evidence="8" type="ORF">GON03_15745</name>
</gene>
<comment type="function">
    <text evidence="5">Required for morphogenesis and for the elongation of the flagellar filament by facilitating polymerization of the flagellin monomers at the tip of growing filament. Forms a capping structure, which prevents flagellin subunits (transported through the central channel of the flagellum) from leaking out without polymerization at the distal end.</text>
</comment>
<reference evidence="8 9" key="1">
    <citation type="submission" date="2019-12" db="EMBL/GenBank/DDBJ databases">
        <authorList>
            <person name="Huq M.A."/>
        </authorList>
    </citation>
    <scope>NUCLEOTIDE SEQUENCE [LARGE SCALE GENOMIC DNA]</scope>
    <source>
        <strain evidence="8 9">MAH-18</strain>
    </source>
</reference>
<evidence type="ECO:0000256" key="5">
    <source>
        <dbReference type="RuleBase" id="RU362066"/>
    </source>
</evidence>